<gene>
    <name evidence="2" type="ORF">FH972_015404</name>
</gene>
<keyword evidence="3" id="KW-1185">Reference proteome</keyword>
<evidence type="ECO:0000313" key="2">
    <source>
        <dbReference type="EMBL" id="KAE8076777.1"/>
    </source>
</evidence>
<proteinExistence type="predicted"/>
<protein>
    <submittedName>
        <fullName evidence="2">Uncharacterized protein</fullName>
    </submittedName>
</protein>
<accession>A0A5N6RG36</accession>
<sequence length="70" mass="7646">MHAVPLAEALREGEGSDGGEPLAGLRFQLHYRTEVGVDWQDPVGCFNGRGQHRFRWLVPSKGGEAGVNDD</sequence>
<dbReference type="AlphaFoldDB" id="A0A5N6RG36"/>
<dbReference type="EMBL" id="CM017326">
    <property type="protein sequence ID" value="KAE8076777.1"/>
    <property type="molecule type" value="Genomic_DNA"/>
</dbReference>
<feature type="region of interest" description="Disordered" evidence="1">
    <location>
        <begin position="1"/>
        <end position="21"/>
    </location>
</feature>
<reference evidence="2 3" key="1">
    <citation type="submission" date="2019-06" db="EMBL/GenBank/DDBJ databases">
        <title>A chromosomal-level reference genome of Carpinus fangiana (Coryloideae, Betulaceae).</title>
        <authorList>
            <person name="Yang X."/>
            <person name="Wang Z."/>
            <person name="Zhang L."/>
            <person name="Hao G."/>
            <person name="Liu J."/>
            <person name="Yang Y."/>
        </authorList>
    </citation>
    <scope>NUCLEOTIDE SEQUENCE [LARGE SCALE GENOMIC DNA]</scope>
    <source>
        <strain evidence="2">Cfa_2016G</strain>
        <tissue evidence="2">Leaf</tissue>
    </source>
</reference>
<name>A0A5N6RG36_9ROSI</name>
<evidence type="ECO:0000313" key="3">
    <source>
        <dbReference type="Proteomes" id="UP000327013"/>
    </source>
</evidence>
<organism evidence="2 3">
    <name type="scientific">Carpinus fangiana</name>
    <dbReference type="NCBI Taxonomy" id="176857"/>
    <lineage>
        <taxon>Eukaryota</taxon>
        <taxon>Viridiplantae</taxon>
        <taxon>Streptophyta</taxon>
        <taxon>Embryophyta</taxon>
        <taxon>Tracheophyta</taxon>
        <taxon>Spermatophyta</taxon>
        <taxon>Magnoliopsida</taxon>
        <taxon>eudicotyledons</taxon>
        <taxon>Gunneridae</taxon>
        <taxon>Pentapetalae</taxon>
        <taxon>rosids</taxon>
        <taxon>fabids</taxon>
        <taxon>Fagales</taxon>
        <taxon>Betulaceae</taxon>
        <taxon>Carpinus</taxon>
    </lineage>
</organism>
<dbReference type="Proteomes" id="UP000327013">
    <property type="component" value="Chromosome 6"/>
</dbReference>
<evidence type="ECO:0000256" key="1">
    <source>
        <dbReference type="SAM" id="MobiDB-lite"/>
    </source>
</evidence>